<name>A0ACC4B6C5_POPAL</name>
<protein>
    <submittedName>
        <fullName evidence="1">Uncharacterized protein</fullName>
    </submittedName>
</protein>
<gene>
    <name evidence="1" type="ORF">D5086_024147</name>
</gene>
<sequence length="145" mass="15806">ETAFSLLSSSLSGPRGAVRVAVKGDGQTRAKRLGSETGKEAGGEKQGDQRPKGEVELEGKEWNLLPQWNSLSALTGFVSWAHHCRASYSPLIYSNSGDGMATKRRPHKLRSFPGHISYFLPGRTDLGPRRWLTGTHTPVICFTAV</sequence>
<organism evidence="1 2">
    <name type="scientific">Populus alba</name>
    <name type="common">White poplar</name>
    <dbReference type="NCBI Taxonomy" id="43335"/>
    <lineage>
        <taxon>Eukaryota</taxon>
        <taxon>Viridiplantae</taxon>
        <taxon>Streptophyta</taxon>
        <taxon>Embryophyta</taxon>
        <taxon>Tracheophyta</taxon>
        <taxon>Spermatophyta</taxon>
        <taxon>Magnoliopsida</taxon>
        <taxon>eudicotyledons</taxon>
        <taxon>Gunneridae</taxon>
        <taxon>Pentapetalae</taxon>
        <taxon>rosids</taxon>
        <taxon>fabids</taxon>
        <taxon>Malpighiales</taxon>
        <taxon>Salicaceae</taxon>
        <taxon>Saliceae</taxon>
        <taxon>Populus</taxon>
    </lineage>
</organism>
<accession>A0ACC4B6C5</accession>
<dbReference type="Proteomes" id="UP000309997">
    <property type="component" value="Unassembled WGS sequence"/>
</dbReference>
<keyword evidence="2" id="KW-1185">Reference proteome</keyword>
<feature type="non-terminal residue" evidence="1">
    <location>
        <position position="1"/>
    </location>
</feature>
<evidence type="ECO:0000313" key="1">
    <source>
        <dbReference type="EMBL" id="KAL3573534.1"/>
    </source>
</evidence>
<comment type="caution">
    <text evidence="1">The sequence shown here is derived from an EMBL/GenBank/DDBJ whole genome shotgun (WGS) entry which is preliminary data.</text>
</comment>
<reference evidence="1 2" key="1">
    <citation type="journal article" date="2024" name="Plant Biotechnol. J.">
        <title>Genome and CRISPR/Cas9 system of a widespread forest tree (Populus alba) in the world.</title>
        <authorList>
            <person name="Liu Y.J."/>
            <person name="Jiang P.F."/>
            <person name="Han X.M."/>
            <person name="Li X.Y."/>
            <person name="Wang H.M."/>
            <person name="Wang Y.J."/>
            <person name="Wang X.X."/>
            <person name="Zeng Q.Y."/>
        </authorList>
    </citation>
    <scope>NUCLEOTIDE SEQUENCE [LARGE SCALE GENOMIC DNA]</scope>
    <source>
        <strain evidence="2">cv. PAL-ZL1</strain>
    </source>
</reference>
<evidence type="ECO:0000313" key="2">
    <source>
        <dbReference type="Proteomes" id="UP000309997"/>
    </source>
</evidence>
<proteinExistence type="predicted"/>
<dbReference type="EMBL" id="RCHU02000013">
    <property type="protein sequence ID" value="KAL3573534.1"/>
    <property type="molecule type" value="Genomic_DNA"/>
</dbReference>